<dbReference type="InterPro" id="IPR036396">
    <property type="entry name" value="Cyt_P450_sf"/>
</dbReference>
<dbReference type="AlphaFoldDB" id="A0A7I9Y604"/>
<comment type="caution">
    <text evidence="2">The sequence shown here is derived from an EMBL/GenBank/DDBJ whole genome shotgun (WGS) entry which is preliminary data.</text>
</comment>
<evidence type="ECO:0000256" key="1">
    <source>
        <dbReference type="SAM" id="MobiDB-lite"/>
    </source>
</evidence>
<dbReference type="GO" id="GO:0020037">
    <property type="term" value="F:heme binding"/>
    <property type="evidence" value="ECO:0007669"/>
    <property type="project" value="InterPro"/>
</dbReference>
<organism evidence="2 3">
    <name type="scientific">Mycolicibacter algericus</name>
    <name type="common">Mycobacterium algericum</name>
    <dbReference type="NCBI Taxonomy" id="1288388"/>
    <lineage>
        <taxon>Bacteria</taxon>
        <taxon>Bacillati</taxon>
        <taxon>Actinomycetota</taxon>
        <taxon>Actinomycetes</taxon>
        <taxon>Mycobacteriales</taxon>
        <taxon>Mycobacteriaceae</taxon>
        <taxon>Mycolicibacter</taxon>
    </lineage>
</organism>
<dbReference type="Proteomes" id="UP000465305">
    <property type="component" value="Unassembled WGS sequence"/>
</dbReference>
<evidence type="ECO:0000313" key="3">
    <source>
        <dbReference type="Proteomes" id="UP000465305"/>
    </source>
</evidence>
<dbReference type="GO" id="GO:0004497">
    <property type="term" value="F:monooxygenase activity"/>
    <property type="evidence" value="ECO:0007669"/>
    <property type="project" value="InterPro"/>
</dbReference>
<dbReference type="RefSeq" id="WP_083040453.1">
    <property type="nucleotide sequence ID" value="NZ_BLKY01000001.1"/>
</dbReference>
<evidence type="ECO:0000313" key="2">
    <source>
        <dbReference type="EMBL" id="GFG84052.1"/>
    </source>
</evidence>
<dbReference type="SUPFAM" id="SSF48264">
    <property type="entry name" value="Cytochrome P450"/>
    <property type="match status" value="1"/>
</dbReference>
<protein>
    <submittedName>
        <fullName evidence="2">Uncharacterized protein</fullName>
    </submittedName>
</protein>
<reference evidence="2 3" key="1">
    <citation type="journal article" date="2019" name="Emerg. Microbes Infect.">
        <title>Comprehensive subspecies identification of 175 nontuberculous mycobacteria species based on 7547 genomic profiles.</title>
        <authorList>
            <person name="Matsumoto Y."/>
            <person name="Kinjo T."/>
            <person name="Motooka D."/>
            <person name="Nabeya D."/>
            <person name="Jung N."/>
            <person name="Uechi K."/>
            <person name="Horii T."/>
            <person name="Iida T."/>
            <person name="Fujita J."/>
            <person name="Nakamura S."/>
        </authorList>
    </citation>
    <scope>NUCLEOTIDE SEQUENCE [LARGE SCALE GENOMIC DNA]</scope>
    <source>
        <strain evidence="2 3">JCM 30723</strain>
    </source>
</reference>
<dbReference type="EMBL" id="BLKY01000001">
    <property type="protein sequence ID" value="GFG84052.1"/>
    <property type="molecule type" value="Genomic_DNA"/>
</dbReference>
<gene>
    <name evidence="2" type="ORF">MALGJ_07280</name>
</gene>
<name>A0A7I9Y604_MYCAL</name>
<accession>A0A7I9Y604</accession>
<dbReference type="Gene3D" id="1.10.630.10">
    <property type="entry name" value="Cytochrome P450"/>
    <property type="match status" value="1"/>
</dbReference>
<proteinExistence type="predicted"/>
<dbReference type="GO" id="GO:0016705">
    <property type="term" value="F:oxidoreductase activity, acting on paired donors, with incorporation or reduction of molecular oxygen"/>
    <property type="evidence" value="ECO:0007669"/>
    <property type="project" value="InterPro"/>
</dbReference>
<sequence length="80" mass="8590">MNNRGSPLPYSGFGIAEGWHSGSAQTYLTEHISERRGNASGNDMLTHLMQGTGDGGMSDNEILGLCWPDPTPSPRRSASR</sequence>
<feature type="region of interest" description="Disordered" evidence="1">
    <location>
        <begin position="38"/>
        <end position="80"/>
    </location>
</feature>
<dbReference type="GO" id="GO:0005506">
    <property type="term" value="F:iron ion binding"/>
    <property type="evidence" value="ECO:0007669"/>
    <property type="project" value="InterPro"/>
</dbReference>